<dbReference type="PROSITE" id="PS50032">
    <property type="entry name" value="KA1"/>
    <property type="match status" value="1"/>
</dbReference>
<evidence type="ECO:0000259" key="23">
    <source>
        <dbReference type="PROSITE" id="PS50011"/>
    </source>
</evidence>
<feature type="compositionally biased region" description="Basic and acidic residues" evidence="22">
    <location>
        <begin position="500"/>
        <end position="521"/>
    </location>
</feature>
<comment type="catalytic activity">
    <reaction evidence="17">
        <text>L-seryl-[protein] + ATP = O-phospho-L-seryl-[protein] + ADP + H(+)</text>
        <dbReference type="Rhea" id="RHEA:17989"/>
        <dbReference type="Rhea" id="RHEA-COMP:9863"/>
        <dbReference type="Rhea" id="RHEA-COMP:11604"/>
        <dbReference type="ChEBI" id="CHEBI:15378"/>
        <dbReference type="ChEBI" id="CHEBI:29999"/>
        <dbReference type="ChEBI" id="CHEBI:30616"/>
        <dbReference type="ChEBI" id="CHEBI:83421"/>
        <dbReference type="ChEBI" id="CHEBI:456216"/>
        <dbReference type="EC" id="2.7.11.1"/>
    </reaction>
</comment>
<evidence type="ECO:0000256" key="21">
    <source>
        <dbReference type="PROSITE-ProRule" id="PRU10141"/>
    </source>
</evidence>
<dbReference type="InterPro" id="IPR049508">
    <property type="entry name" value="MARK1-4_cat"/>
</dbReference>
<evidence type="ECO:0000313" key="26">
    <source>
        <dbReference type="EMBL" id="CDS39984.1"/>
    </source>
</evidence>
<dbReference type="PROSITE" id="PS00107">
    <property type="entry name" value="PROTEIN_KINASE_ATP"/>
    <property type="match status" value="1"/>
</dbReference>
<feature type="region of interest" description="Disordered" evidence="22">
    <location>
        <begin position="726"/>
        <end position="745"/>
    </location>
</feature>
<reference evidence="26" key="1">
    <citation type="journal article" date="2013" name="Nature">
        <title>The genomes of four tapeworm species reveal adaptations to parasitism.</title>
        <authorList>
            <person name="Tsai I.J."/>
            <person name="Zarowiecki M."/>
            <person name="Holroyd N."/>
            <person name="Garciarrubio A."/>
            <person name="Sanchez-Flores A."/>
            <person name="Brooks K.L."/>
            <person name="Tracey A."/>
            <person name="Bobes R.J."/>
            <person name="Fragoso G."/>
            <person name="Sciutto E."/>
            <person name="Aslett M."/>
            <person name="Beasley H."/>
            <person name="Bennett H.M."/>
            <person name="Cai J."/>
            <person name="Camicia F."/>
            <person name="Clark R."/>
            <person name="Cucher M."/>
            <person name="De Silva N."/>
            <person name="Day T.A."/>
            <person name="Deplazes P."/>
            <person name="Estrada K."/>
            <person name="Fernandez C."/>
            <person name="Holland P.W."/>
            <person name="Hou J."/>
            <person name="Hu S."/>
            <person name="Huckvale T."/>
            <person name="Hung S.S."/>
            <person name="Kamenetzky L."/>
            <person name="Keane J.A."/>
            <person name="Kiss F."/>
            <person name="Koziol U."/>
            <person name="Lambert O."/>
            <person name="Liu K."/>
            <person name="Luo X."/>
            <person name="Luo Y."/>
            <person name="Macchiaroli N."/>
            <person name="Nichol S."/>
            <person name="Paps J."/>
            <person name="Parkinson J."/>
            <person name="Pouchkina-Stantcheva N."/>
            <person name="Riddiford N."/>
            <person name="Rosenzvit M."/>
            <person name="Salinas G."/>
            <person name="Wasmuth J.D."/>
            <person name="Zamanian M."/>
            <person name="Zheng Y."/>
            <person name="Cai X."/>
            <person name="Soberon X."/>
            <person name="Olson P.D."/>
            <person name="Laclette J.P."/>
            <person name="Brehm K."/>
            <person name="Berriman M."/>
            <person name="Garciarrubio A."/>
            <person name="Bobes R.J."/>
            <person name="Fragoso G."/>
            <person name="Sanchez-Flores A."/>
            <person name="Estrada K."/>
            <person name="Cevallos M.A."/>
            <person name="Morett E."/>
            <person name="Gonzalez V."/>
            <person name="Portillo T."/>
            <person name="Ochoa-Leyva A."/>
            <person name="Jose M.V."/>
            <person name="Sciutto E."/>
            <person name="Landa A."/>
            <person name="Jimenez L."/>
            <person name="Valdes V."/>
            <person name="Carrero J.C."/>
            <person name="Larralde C."/>
            <person name="Morales-Montor J."/>
            <person name="Limon-Lason J."/>
            <person name="Soberon X."/>
            <person name="Laclette J.P."/>
        </authorList>
    </citation>
    <scope>NUCLEOTIDE SEQUENCE [LARGE SCALE GENOMIC DNA]</scope>
</reference>
<dbReference type="PANTHER" id="PTHR24346">
    <property type="entry name" value="MAP/MICROTUBULE AFFINITY-REGULATING KINASE"/>
    <property type="match status" value="1"/>
</dbReference>
<dbReference type="InterPro" id="IPR015940">
    <property type="entry name" value="UBA"/>
</dbReference>
<dbReference type="SUPFAM" id="SSF103243">
    <property type="entry name" value="KA1-like"/>
    <property type="match status" value="1"/>
</dbReference>
<feature type="compositionally biased region" description="Low complexity" evidence="22">
    <location>
        <begin position="15"/>
        <end position="54"/>
    </location>
</feature>
<dbReference type="EMBL" id="LN902841">
    <property type="protein sequence ID" value="CDS39984.1"/>
    <property type="molecule type" value="Genomic_DNA"/>
</dbReference>
<feature type="binding site" evidence="21">
    <location>
        <position position="140"/>
    </location>
    <ligand>
        <name>ATP</name>
        <dbReference type="ChEBI" id="CHEBI:30616"/>
    </ligand>
</feature>
<dbReference type="GO" id="GO:0050321">
    <property type="term" value="F:tau-protein kinase activity"/>
    <property type="evidence" value="ECO:0007669"/>
    <property type="project" value="TreeGrafter"/>
</dbReference>
<dbReference type="Gene3D" id="3.30.200.20">
    <property type="entry name" value="Phosphorylase Kinase, domain 1"/>
    <property type="match status" value="1"/>
</dbReference>
<evidence type="ECO:0000256" key="14">
    <source>
        <dbReference type="ARBA" id="ARBA00023136"/>
    </source>
</evidence>
<evidence type="ECO:0000259" key="25">
    <source>
        <dbReference type="PROSITE" id="PS50032"/>
    </source>
</evidence>
<dbReference type="InterPro" id="IPR028375">
    <property type="entry name" value="KA1/Ssp2_C"/>
</dbReference>
<dbReference type="SMART" id="SM00220">
    <property type="entry name" value="S_TKc"/>
    <property type="match status" value="1"/>
</dbReference>
<dbReference type="Gene3D" id="1.10.8.10">
    <property type="entry name" value="DNA helicase RuvA subunit, C-terminal domain"/>
    <property type="match status" value="1"/>
</dbReference>
<evidence type="ECO:0000256" key="20">
    <source>
        <dbReference type="ARBA" id="ARBA00071529"/>
    </source>
</evidence>
<evidence type="ECO:0000256" key="13">
    <source>
        <dbReference type="ARBA" id="ARBA00022840"/>
    </source>
</evidence>
<dbReference type="Proteomes" id="UP000017246">
    <property type="component" value="Unassembled WGS sequence"/>
</dbReference>
<dbReference type="Pfam" id="PF00069">
    <property type="entry name" value="Pkinase"/>
    <property type="match status" value="1"/>
</dbReference>
<keyword evidence="7" id="KW-0963">Cytoplasm</keyword>
<dbReference type="OrthoDB" id="504170at2759"/>
<evidence type="ECO:0000256" key="5">
    <source>
        <dbReference type="ARBA" id="ARBA00012513"/>
    </source>
</evidence>
<dbReference type="CDD" id="cd14072">
    <property type="entry name" value="STKc_MARK"/>
    <property type="match status" value="1"/>
</dbReference>
<comment type="similarity">
    <text evidence="4">Belongs to the protein kinase superfamily. CAMK Ser/Thr protein kinase family. SNF1 subfamily.</text>
</comment>
<keyword evidence="10" id="KW-0808">Transferase</keyword>
<keyword evidence="9" id="KW-0597">Phosphoprotein</keyword>
<evidence type="ECO:0000256" key="17">
    <source>
        <dbReference type="ARBA" id="ARBA00048679"/>
    </source>
</evidence>
<evidence type="ECO:0000256" key="9">
    <source>
        <dbReference type="ARBA" id="ARBA00022553"/>
    </source>
</evidence>
<feature type="region of interest" description="Disordered" evidence="22">
    <location>
        <begin position="689"/>
        <end position="717"/>
    </location>
</feature>
<evidence type="ECO:0000256" key="1">
    <source>
        <dbReference type="ARBA" id="ARBA00004236"/>
    </source>
</evidence>
<comment type="function">
    <text evidence="18">Serine/threonine-protein kinase. Involved in the specific phosphorylation of microtubule-associated proteins for MAP2 and MAP4. Phosphorylates the microtubule-associated protein MAPT/TAU. Phosphorylates CDC25C on 'Ser-216'. Regulates localization and activity of some histone deacetylases by mediating phosphorylation of HDAC7, promoting subsequent interaction between HDAC7 and 14-3-3 and export from the nucleus. Regulates localization and activity of MITF by mediating its phosphorylation, promoting subsequent interaction between MITF and 14-3-3 and retention in the cytosol. Negatively regulates the Hippo signaling pathway and antagonizes the phosphorylation of LATS1. Cooperates with DLG5 to inhibit the kinase activity of STK3/MST2 toward LATS1. Phosphorylates PKP2 and KSR1.</text>
</comment>
<evidence type="ECO:0000256" key="12">
    <source>
        <dbReference type="ARBA" id="ARBA00022777"/>
    </source>
</evidence>
<organism evidence="26 27">
    <name type="scientific">Echinococcus multilocularis</name>
    <name type="common">Fox tapeworm</name>
    <dbReference type="NCBI Taxonomy" id="6211"/>
    <lineage>
        <taxon>Eukaryota</taxon>
        <taxon>Metazoa</taxon>
        <taxon>Spiralia</taxon>
        <taxon>Lophotrochozoa</taxon>
        <taxon>Platyhelminthes</taxon>
        <taxon>Cestoda</taxon>
        <taxon>Eucestoda</taxon>
        <taxon>Cyclophyllidea</taxon>
        <taxon>Taeniidae</taxon>
        <taxon>Echinococcus</taxon>
    </lineage>
</organism>
<feature type="region of interest" description="Disordered" evidence="22">
    <location>
        <begin position="1"/>
        <end position="101"/>
    </location>
</feature>
<evidence type="ECO:0000256" key="8">
    <source>
        <dbReference type="ARBA" id="ARBA00022527"/>
    </source>
</evidence>
<dbReference type="InterPro" id="IPR000719">
    <property type="entry name" value="Prot_kinase_dom"/>
</dbReference>
<feature type="domain" description="KA1" evidence="25">
    <location>
        <begin position="1060"/>
        <end position="1109"/>
    </location>
</feature>
<feature type="compositionally biased region" description="Polar residues" evidence="22">
    <location>
        <begin position="85"/>
        <end position="101"/>
    </location>
</feature>
<keyword evidence="14" id="KW-0472">Membrane</keyword>
<dbReference type="GO" id="GO:0035556">
    <property type="term" value="P:intracellular signal transduction"/>
    <property type="evidence" value="ECO:0007669"/>
    <property type="project" value="TreeGrafter"/>
</dbReference>
<proteinExistence type="inferred from homology"/>
<dbReference type="SUPFAM" id="SSF56112">
    <property type="entry name" value="Protein kinase-like (PK-like)"/>
    <property type="match status" value="1"/>
</dbReference>
<feature type="region of interest" description="Disordered" evidence="22">
    <location>
        <begin position="944"/>
        <end position="987"/>
    </location>
</feature>
<dbReference type="STRING" id="6211.A0A068Y677"/>
<dbReference type="InterPro" id="IPR011009">
    <property type="entry name" value="Kinase-like_dom_sf"/>
</dbReference>
<dbReference type="FunFam" id="1.10.8.10:FF:000005">
    <property type="entry name" value="Non-specific serine/threonine protein kinase"/>
    <property type="match status" value="1"/>
</dbReference>
<comment type="catalytic activity">
    <reaction evidence="16">
        <text>L-threonyl-[protein] + ATP = O-phospho-L-threonyl-[protein] + ADP + H(+)</text>
        <dbReference type="Rhea" id="RHEA:46608"/>
        <dbReference type="Rhea" id="RHEA-COMP:11060"/>
        <dbReference type="Rhea" id="RHEA-COMP:11605"/>
        <dbReference type="ChEBI" id="CHEBI:15378"/>
        <dbReference type="ChEBI" id="CHEBI:30013"/>
        <dbReference type="ChEBI" id="CHEBI:30616"/>
        <dbReference type="ChEBI" id="CHEBI:61977"/>
        <dbReference type="ChEBI" id="CHEBI:456216"/>
        <dbReference type="EC" id="2.7.11.1"/>
    </reaction>
</comment>
<feature type="region of interest" description="Disordered" evidence="22">
    <location>
        <begin position="614"/>
        <end position="659"/>
    </location>
</feature>
<evidence type="ECO:0000256" key="7">
    <source>
        <dbReference type="ARBA" id="ARBA00022490"/>
    </source>
</evidence>
<feature type="compositionally biased region" description="Low complexity" evidence="22">
    <location>
        <begin position="63"/>
        <end position="84"/>
    </location>
</feature>
<feature type="domain" description="Protein kinase" evidence="23">
    <location>
        <begin position="111"/>
        <end position="362"/>
    </location>
</feature>
<evidence type="ECO:0000256" key="16">
    <source>
        <dbReference type="ARBA" id="ARBA00047899"/>
    </source>
</evidence>
<dbReference type="PANTHER" id="PTHR24346:SF82">
    <property type="entry name" value="KP78A-RELATED"/>
    <property type="match status" value="1"/>
</dbReference>
<keyword evidence="11 21" id="KW-0547">Nucleotide-binding</keyword>
<dbReference type="CDD" id="cd14337">
    <property type="entry name" value="UBA_MARK_Par1"/>
    <property type="match status" value="1"/>
</dbReference>
<evidence type="ECO:0000256" key="22">
    <source>
        <dbReference type="SAM" id="MobiDB-lite"/>
    </source>
</evidence>
<dbReference type="Gene3D" id="3.30.310.80">
    <property type="entry name" value="Kinase associated domain 1, KA1"/>
    <property type="match status" value="1"/>
</dbReference>
<dbReference type="OMA" id="WRYKGIC"/>
<dbReference type="AlphaFoldDB" id="A0A068Y677"/>
<dbReference type="GO" id="GO:0042995">
    <property type="term" value="C:cell projection"/>
    <property type="evidence" value="ECO:0007669"/>
    <property type="project" value="UniProtKB-SubCell"/>
</dbReference>
<dbReference type="GO" id="GO:0005524">
    <property type="term" value="F:ATP binding"/>
    <property type="evidence" value="ECO:0007669"/>
    <property type="project" value="UniProtKB-UniRule"/>
</dbReference>
<evidence type="ECO:0000256" key="6">
    <source>
        <dbReference type="ARBA" id="ARBA00022475"/>
    </source>
</evidence>
<feature type="region of interest" description="Disordered" evidence="22">
    <location>
        <begin position="445"/>
        <end position="567"/>
    </location>
</feature>
<dbReference type="PROSITE" id="PS50030">
    <property type="entry name" value="UBA"/>
    <property type="match status" value="1"/>
</dbReference>
<dbReference type="FunFam" id="3.30.310.80:FF:000001">
    <property type="entry name" value="Non-specific serine/threonine protein kinase"/>
    <property type="match status" value="1"/>
</dbReference>
<dbReference type="InterPro" id="IPR001772">
    <property type="entry name" value="KA1_dom"/>
</dbReference>
<evidence type="ECO:0000256" key="19">
    <source>
        <dbReference type="ARBA" id="ARBA00063680"/>
    </source>
</evidence>
<keyword evidence="6" id="KW-1003">Cell membrane</keyword>
<feature type="compositionally biased region" description="Low complexity" evidence="22">
    <location>
        <begin position="484"/>
        <end position="494"/>
    </location>
</feature>
<dbReference type="InterPro" id="IPR017441">
    <property type="entry name" value="Protein_kinase_ATP_BS"/>
</dbReference>
<dbReference type="SMART" id="SM00165">
    <property type="entry name" value="UBA"/>
    <property type="match status" value="1"/>
</dbReference>
<gene>
    <name evidence="26" type="ORF">EmuJ_000754400</name>
</gene>
<evidence type="ECO:0000256" key="10">
    <source>
        <dbReference type="ARBA" id="ARBA00022679"/>
    </source>
</evidence>
<dbReference type="Gene3D" id="1.10.510.10">
    <property type="entry name" value="Transferase(Phosphotransferase) domain 1"/>
    <property type="match status" value="1"/>
</dbReference>
<evidence type="ECO:0000256" key="4">
    <source>
        <dbReference type="ARBA" id="ARBA00006234"/>
    </source>
</evidence>
<keyword evidence="27" id="KW-1185">Reference proteome</keyword>
<feature type="compositionally biased region" description="Low complexity" evidence="22">
    <location>
        <begin position="522"/>
        <end position="532"/>
    </location>
</feature>
<evidence type="ECO:0000259" key="24">
    <source>
        <dbReference type="PROSITE" id="PS50030"/>
    </source>
</evidence>
<accession>A0A068Y677</accession>
<reference evidence="26" key="2">
    <citation type="submission" date="2015-11" db="EMBL/GenBank/DDBJ databases">
        <authorList>
            <person name="Zhang Y."/>
            <person name="Guo Z."/>
        </authorList>
    </citation>
    <scope>NUCLEOTIDE SEQUENCE</scope>
</reference>
<evidence type="ECO:0000313" key="27">
    <source>
        <dbReference type="Proteomes" id="UP000017246"/>
    </source>
</evidence>
<dbReference type="eggNOG" id="KOG0586">
    <property type="taxonomic scope" value="Eukaryota"/>
</dbReference>
<feature type="domain" description="UBA" evidence="24">
    <location>
        <begin position="380"/>
        <end position="421"/>
    </location>
</feature>
<dbReference type="GO" id="GO:0005737">
    <property type="term" value="C:cytoplasm"/>
    <property type="evidence" value="ECO:0007669"/>
    <property type="project" value="UniProtKB-SubCell"/>
</dbReference>
<dbReference type="FunFam" id="1.10.510.10:FF:001032">
    <property type="entry name" value="KP78b, isoform A"/>
    <property type="match status" value="1"/>
</dbReference>
<dbReference type="PROSITE" id="PS50011">
    <property type="entry name" value="PROTEIN_KINASE_DOM"/>
    <property type="match status" value="1"/>
</dbReference>
<keyword evidence="8" id="KW-0723">Serine/threonine-protein kinase</keyword>
<dbReference type="InterPro" id="IPR008271">
    <property type="entry name" value="Ser/Thr_kinase_AS"/>
</dbReference>
<dbReference type="GO" id="GO:0000226">
    <property type="term" value="P:microtubule cytoskeleton organization"/>
    <property type="evidence" value="ECO:0007669"/>
    <property type="project" value="TreeGrafter"/>
</dbReference>
<dbReference type="GO" id="GO:0005886">
    <property type="term" value="C:plasma membrane"/>
    <property type="evidence" value="ECO:0007669"/>
    <property type="project" value="UniProtKB-SubCell"/>
</dbReference>
<evidence type="ECO:0000256" key="18">
    <source>
        <dbReference type="ARBA" id="ARBA00054424"/>
    </source>
</evidence>
<sequence length="1109" mass="117093">MSAGMTLPPMNEKFSNTPEPETVVTTVTSNSSQSPAAPPATTVDSSAASTTTTSNRYANGTVSSSGHSRSSASRAASDSFAPRSTGASATASIPPQISTIGTGDQPQIGKYKFIRTIGKGNFAKVKLACHVITGKEVAIKIIDKTQLSPSSRQKLFREVRVMKMLDHPNIVKLFEIIANEKVLYLVMEYASGGEVFDFLVTHGKMAEREARAKFRQIVSAVQYCHQKKVVHRDLKAENLLLDAQMNVKIADFGFSNEFSSDKKLDTFCGSPPYAAPELFEGRKYDGPEVDVWSLGVILYTLVSGALPFDGQNLRELRERVLTGKYRVPFYMSTDCEALLRKMLHLNPAKRHTLESVMKDKWINTGYEDSPLTPYVEPEPDLNDPVRIEIMVNMGFSRSDIIKSLQSGSFDTIAATYFLLGHPTPPSLESDSGRGSDLSLRQNTLTTTAPATVATGRQSVVGSSGGAHHHHHSQSQTPNFNPTNTASTSAKTATARSGNGRHQDNGEKERLSVTKSSDKDSGQDGSSTSTATDVTCRKASVLRNSEENADARLSALPTTGGGGGGDYVTSPGQRASVDVNMLMGRSSVSGQRKNTAVGGGVLNSGGQRAVAAVTASGTAGRRNVPGTSSSDQHHHTGTIAAANNRRSVAGTGPTLYTSPGTGVTFTATTTASPAVGTSGVTTTVAAAAAASLPQSPPPTSLGGLTKLDKGGATSQAGGRLPVHEMRSQVTPAPVPMTSRSSKGHHSLLTGTSLASAANSHHNEHSLLTRELPSVSEQHTIPSSAVPRSVIKGTVSPNFNRRKLEYTSLRGKELAPIPFLRQRFNYTSLRMGANVAAPGGQLVSAAGRTNLALSGTSSTTPGVISGAVTMASGANFSRLTAERRTIHTAPHQLPSSLDDYDSATGGASIAARNVGLSEVSNASTSGTGANSSGGAVSFLKSLTQKIGRNRPGMNPSTPVTSPQTANMTTSTISSNASGGSTDKSDSASVSNALDNRLAVGSSVEGGNDGTLKPRSLRFTWTMKTTSTKDPTVMLKEIKKVLTEQNCEYEQPETYLLICRHGDPEADTCVQWEMEVCKLPRLSMNGVRFKRISGTAIGFRNIATRVSDALHL</sequence>
<dbReference type="GO" id="GO:0106310">
    <property type="term" value="F:protein serine kinase activity"/>
    <property type="evidence" value="ECO:0007669"/>
    <property type="project" value="RHEA"/>
</dbReference>
<dbReference type="EC" id="2.7.11.1" evidence="5"/>
<evidence type="ECO:0000256" key="3">
    <source>
        <dbReference type="ARBA" id="ARBA00004496"/>
    </source>
</evidence>
<comment type="subcellular location">
    <subcellularLocation>
        <location evidence="1">Cell membrane</location>
    </subcellularLocation>
    <subcellularLocation>
        <location evidence="2">Cell projection</location>
    </subcellularLocation>
    <subcellularLocation>
        <location evidence="3">Cytoplasm</location>
    </subcellularLocation>
</comment>
<name>A0A068Y677_ECHMU</name>
<keyword evidence="15" id="KW-0966">Cell projection</keyword>
<evidence type="ECO:0000256" key="11">
    <source>
        <dbReference type="ARBA" id="ARBA00022741"/>
    </source>
</evidence>
<dbReference type="Pfam" id="PF02149">
    <property type="entry name" value="KA1"/>
    <property type="match status" value="1"/>
</dbReference>
<feature type="compositionally biased region" description="Polar residues" evidence="22">
    <location>
        <begin position="952"/>
        <end position="987"/>
    </location>
</feature>
<keyword evidence="13 21" id="KW-0067">ATP-binding</keyword>
<evidence type="ECO:0000256" key="2">
    <source>
        <dbReference type="ARBA" id="ARBA00004316"/>
    </source>
</evidence>
<dbReference type="FunFam" id="3.30.200.20:FF:000003">
    <property type="entry name" value="Non-specific serine/threonine protein kinase"/>
    <property type="match status" value="1"/>
</dbReference>
<protein>
    <recommendedName>
        <fullName evidence="20">MAP/microtubule affinity-regulating kinase 3</fullName>
        <ecNumber evidence="5">2.7.11.1</ecNumber>
    </recommendedName>
</protein>
<dbReference type="PROSITE" id="PS00108">
    <property type="entry name" value="PROTEIN_KINASE_ST"/>
    <property type="match status" value="1"/>
</dbReference>
<keyword evidence="12 26" id="KW-0418">Kinase</keyword>
<comment type="subunit">
    <text evidence="19">Interacts with MAPT/TAU. Interacts with DLG5 (via coiled-coil domain). Interacts with STK3/MST2 and STK4/MST1 in the presence of DLG5. Interacts with YWHAB, YWHAG, YWHAQ and YWHAZ. Interacts with PKP2 (via N-terminus). Interacts with CDC25C. Interacts with KSR1.</text>
</comment>
<evidence type="ECO:0000256" key="15">
    <source>
        <dbReference type="ARBA" id="ARBA00023273"/>
    </source>
</evidence>
<feature type="compositionally biased region" description="Low complexity" evidence="22">
    <location>
        <begin position="445"/>
        <end position="461"/>
    </location>
</feature>